<dbReference type="CDD" id="cd07040">
    <property type="entry name" value="HP"/>
    <property type="match status" value="1"/>
</dbReference>
<dbReference type="AlphaFoldDB" id="A0A1I2R7S9"/>
<name>A0A1I2R7S9_9BACT</name>
<dbReference type="InterPro" id="IPR029033">
    <property type="entry name" value="His_PPase_superfam"/>
</dbReference>
<proteinExistence type="predicted"/>
<evidence type="ECO:0000313" key="2">
    <source>
        <dbReference type="EMBL" id="SFG34657.1"/>
    </source>
</evidence>
<dbReference type="EMBL" id="FOOT01000002">
    <property type="protein sequence ID" value="SFG34657.1"/>
    <property type="molecule type" value="Genomic_DNA"/>
</dbReference>
<keyword evidence="3" id="KW-1185">Reference proteome</keyword>
<organism evidence="2 3">
    <name type="scientific">Pontibacter chinhatensis</name>
    <dbReference type="NCBI Taxonomy" id="1436961"/>
    <lineage>
        <taxon>Bacteria</taxon>
        <taxon>Pseudomonadati</taxon>
        <taxon>Bacteroidota</taxon>
        <taxon>Cytophagia</taxon>
        <taxon>Cytophagales</taxon>
        <taxon>Hymenobacteraceae</taxon>
        <taxon>Pontibacter</taxon>
    </lineage>
</organism>
<dbReference type="Gene3D" id="3.40.50.1240">
    <property type="entry name" value="Phosphoglycerate mutase-like"/>
    <property type="match status" value="1"/>
</dbReference>
<protein>
    <submittedName>
        <fullName evidence="2">Histidine phosphatase superfamily (Branch 1)</fullName>
    </submittedName>
</protein>
<evidence type="ECO:0000256" key="1">
    <source>
        <dbReference type="SAM" id="SignalP"/>
    </source>
</evidence>
<dbReference type="InterPro" id="IPR013078">
    <property type="entry name" value="His_Pase_superF_clade-1"/>
</dbReference>
<dbReference type="Proteomes" id="UP000198724">
    <property type="component" value="Unassembled WGS sequence"/>
</dbReference>
<sequence>MKKSLLKQHVFFLLMLLTVACRQSPEMHEGNSAVVDPVDNTAQPTIVYLVRHAEKETADLKDQNPGLSAKGLARAEVLGNLLKEQPIGALYATKYIRTQHTLKPLSDSLSLEILQYDANDFVGLKERVLKSHQGQMVVVAGHSNTLLPILEAFGAKRPVPDISEQEYDYLFKVTLAPDGKATVETDHYGVNP</sequence>
<feature type="signal peptide" evidence="1">
    <location>
        <begin position="1"/>
        <end position="22"/>
    </location>
</feature>
<dbReference type="SUPFAM" id="SSF53254">
    <property type="entry name" value="Phosphoglycerate mutase-like"/>
    <property type="match status" value="1"/>
</dbReference>
<gene>
    <name evidence="2" type="ORF">SAMN05421739_102238</name>
</gene>
<reference evidence="3" key="1">
    <citation type="submission" date="2016-10" db="EMBL/GenBank/DDBJ databases">
        <authorList>
            <person name="Varghese N."/>
            <person name="Submissions S."/>
        </authorList>
    </citation>
    <scope>NUCLEOTIDE SEQUENCE [LARGE SCALE GENOMIC DNA]</scope>
    <source>
        <strain evidence="3">LP51</strain>
    </source>
</reference>
<feature type="chain" id="PRO_5011664315" evidence="1">
    <location>
        <begin position="23"/>
        <end position="192"/>
    </location>
</feature>
<dbReference type="PROSITE" id="PS51257">
    <property type="entry name" value="PROKAR_LIPOPROTEIN"/>
    <property type="match status" value="1"/>
</dbReference>
<dbReference type="STRING" id="1436961.SAMN05421739_102238"/>
<dbReference type="RefSeq" id="WP_245756121.1">
    <property type="nucleotide sequence ID" value="NZ_FOOT01000002.1"/>
</dbReference>
<evidence type="ECO:0000313" key="3">
    <source>
        <dbReference type="Proteomes" id="UP000198724"/>
    </source>
</evidence>
<keyword evidence="1" id="KW-0732">Signal</keyword>
<dbReference type="Pfam" id="PF00300">
    <property type="entry name" value="His_Phos_1"/>
    <property type="match status" value="1"/>
</dbReference>
<accession>A0A1I2R7S9</accession>